<accession>A0ABT6Q1W9</accession>
<protein>
    <submittedName>
        <fullName evidence="1">Gamma-glutamyl-gamma-aminobutyrate hydrolase family protein</fullName>
    </submittedName>
</protein>
<dbReference type="InterPro" id="IPR011697">
    <property type="entry name" value="Peptidase_C26"/>
</dbReference>
<keyword evidence="2" id="KW-1185">Reference proteome</keyword>
<keyword evidence="1" id="KW-0378">Hydrolase</keyword>
<dbReference type="SUPFAM" id="SSF52317">
    <property type="entry name" value="Class I glutamine amidotransferase-like"/>
    <property type="match status" value="1"/>
</dbReference>
<dbReference type="PROSITE" id="PS51273">
    <property type="entry name" value="GATASE_TYPE_1"/>
    <property type="match status" value="1"/>
</dbReference>
<proteinExistence type="predicted"/>
<evidence type="ECO:0000313" key="1">
    <source>
        <dbReference type="EMBL" id="MDI2091116.1"/>
    </source>
</evidence>
<dbReference type="PANTHER" id="PTHR43235:SF1">
    <property type="entry name" value="GLUTAMINE AMIDOTRANSFERASE PB2B2.05-RELATED"/>
    <property type="match status" value="1"/>
</dbReference>
<dbReference type="EMBL" id="JASBAO010000001">
    <property type="protein sequence ID" value="MDI2091116.1"/>
    <property type="molecule type" value="Genomic_DNA"/>
</dbReference>
<name>A0ABT6Q1W9_9PROT</name>
<dbReference type="GO" id="GO:0016787">
    <property type="term" value="F:hydrolase activity"/>
    <property type="evidence" value="ECO:0007669"/>
    <property type="project" value="UniProtKB-KW"/>
</dbReference>
<sequence>MPQSLPLIGITLDILPGSSSAYSHYPWLALRKNYTTITTEAGGIPIGLTPVPSKTVPFLLDKIDGLIVSGGNFDIPPYLYSEHKIYNHTQLNEARTLFELQLLQEAWKRNMPVLGICGGAQLMAVMLGGSLYQHLPDDVPDALPHEQDLPPHQGSHSVLIQPDSILSSLSQRTSWAVNSSHHQAIKSPGTGKISAVAEDNIIEAIEDPSRDFLLGVQWHPEFAIEYPDRKIFSALISKAKLYAQNK</sequence>
<evidence type="ECO:0000313" key="2">
    <source>
        <dbReference type="Proteomes" id="UP001431634"/>
    </source>
</evidence>
<dbReference type="Pfam" id="PF07722">
    <property type="entry name" value="Peptidase_C26"/>
    <property type="match status" value="1"/>
</dbReference>
<dbReference type="InterPro" id="IPR029062">
    <property type="entry name" value="Class_I_gatase-like"/>
</dbReference>
<dbReference type="CDD" id="cd01745">
    <property type="entry name" value="GATase1_2"/>
    <property type="match status" value="1"/>
</dbReference>
<dbReference type="PANTHER" id="PTHR43235">
    <property type="entry name" value="GLUTAMINE AMIDOTRANSFERASE PB2B2.05-RELATED"/>
    <property type="match status" value="1"/>
</dbReference>
<dbReference type="InterPro" id="IPR044668">
    <property type="entry name" value="PuuD-like"/>
</dbReference>
<reference evidence="1" key="1">
    <citation type="submission" date="2023-05" db="EMBL/GenBank/DDBJ databases">
        <title>Whole genome sequence of Commensalibacter sp.</title>
        <authorList>
            <person name="Charoenyingcharoen P."/>
            <person name="Yukphan P."/>
        </authorList>
    </citation>
    <scope>NUCLEOTIDE SEQUENCE</scope>
    <source>
        <strain evidence="1">TBRC 16381</strain>
    </source>
</reference>
<dbReference type="Gene3D" id="3.40.50.880">
    <property type="match status" value="1"/>
</dbReference>
<organism evidence="1 2">
    <name type="scientific">Commensalibacter oyaizuii</name>
    <dbReference type="NCBI Taxonomy" id="3043873"/>
    <lineage>
        <taxon>Bacteria</taxon>
        <taxon>Pseudomonadati</taxon>
        <taxon>Pseudomonadota</taxon>
        <taxon>Alphaproteobacteria</taxon>
        <taxon>Acetobacterales</taxon>
        <taxon>Acetobacteraceae</taxon>
    </lineage>
</organism>
<gene>
    <name evidence="1" type="ORF">QJV27_07005</name>
</gene>
<comment type="caution">
    <text evidence="1">The sequence shown here is derived from an EMBL/GenBank/DDBJ whole genome shotgun (WGS) entry which is preliminary data.</text>
</comment>
<dbReference type="Proteomes" id="UP001431634">
    <property type="component" value="Unassembled WGS sequence"/>
</dbReference>